<dbReference type="Proteomes" id="UP001732700">
    <property type="component" value="Chromosome 1D"/>
</dbReference>
<name>A0ACD5TVQ6_AVESA</name>
<sequence>MYVYVERRGHGTPSPPTLTRASGTHHNSITQAHAPPAPPLQHHPPLRRHTSPRHSCNAVGPPTTAPMDDAGPPPAASVDASDSSKSFIGLSTPAEAAVAAAVVLILVVAAASIAAFLTRRRGAKRPQSSRVDHALSSGSSLLPTSTPIKQQTKYAEVETAEVGTSSDDVASSSAAASSLDSPVKRKMGRISGAAAPGVEMGWGRWYELEELEAATGGFRQESVVGEGGYGTVYRGVLSDGEVVAVKFLFDHKGQAEQEFKVEVEAIGKVRHKHLAGLIGYCAEGPKRMLVYEFVENGNLEQWLHGDVGPVSPLTWETRLRIAIGTAKGIAYLHEGLEPKVVHRDIKSSNILLDKKWNPKVSDFGMAKVLGPGSSYVTTRVMGTFGYVAPEYASTGMLNESSDIYSFGVLLMELISGRSPVDYNRPAGEVNLVEWFKGMVGSRRVEDLVDPRIQPAPAARALNRVLLVCLRCIDSDAHKRPKMGQIVHMLEGDEFPFRTEHRSPRAAHRPSTNARTSLLAEKAGADDADKSTWR</sequence>
<protein>
    <submittedName>
        <fullName evidence="1">Uncharacterized protein</fullName>
    </submittedName>
</protein>
<evidence type="ECO:0000313" key="2">
    <source>
        <dbReference type="Proteomes" id="UP001732700"/>
    </source>
</evidence>
<evidence type="ECO:0000313" key="1">
    <source>
        <dbReference type="EnsemblPlants" id="AVESA.00010b.r2.1DG0135840.1.CDS"/>
    </source>
</evidence>
<accession>A0ACD5TVQ6</accession>
<reference evidence="1" key="1">
    <citation type="submission" date="2021-05" db="EMBL/GenBank/DDBJ databases">
        <authorList>
            <person name="Scholz U."/>
            <person name="Mascher M."/>
            <person name="Fiebig A."/>
        </authorList>
    </citation>
    <scope>NUCLEOTIDE SEQUENCE [LARGE SCALE GENOMIC DNA]</scope>
</reference>
<keyword evidence="2" id="KW-1185">Reference proteome</keyword>
<dbReference type="EnsemblPlants" id="AVESA.00010b.r2.1DG0135840.1">
    <property type="protein sequence ID" value="AVESA.00010b.r2.1DG0135840.1.CDS"/>
    <property type="gene ID" value="AVESA.00010b.r2.1DG0135840"/>
</dbReference>
<proteinExistence type="predicted"/>
<organism evidence="1 2">
    <name type="scientific">Avena sativa</name>
    <name type="common">Oat</name>
    <dbReference type="NCBI Taxonomy" id="4498"/>
    <lineage>
        <taxon>Eukaryota</taxon>
        <taxon>Viridiplantae</taxon>
        <taxon>Streptophyta</taxon>
        <taxon>Embryophyta</taxon>
        <taxon>Tracheophyta</taxon>
        <taxon>Spermatophyta</taxon>
        <taxon>Magnoliopsida</taxon>
        <taxon>Liliopsida</taxon>
        <taxon>Poales</taxon>
        <taxon>Poaceae</taxon>
        <taxon>BOP clade</taxon>
        <taxon>Pooideae</taxon>
        <taxon>Poodae</taxon>
        <taxon>Poeae</taxon>
        <taxon>Poeae Chloroplast Group 1 (Aveneae type)</taxon>
        <taxon>Aveninae</taxon>
        <taxon>Avena</taxon>
    </lineage>
</organism>
<reference evidence="1" key="2">
    <citation type="submission" date="2025-09" db="UniProtKB">
        <authorList>
            <consortium name="EnsemblPlants"/>
        </authorList>
    </citation>
    <scope>IDENTIFICATION</scope>
</reference>